<evidence type="ECO:0000313" key="3">
    <source>
        <dbReference type="Proteomes" id="UP000827092"/>
    </source>
</evidence>
<name>A0AAV6VVL1_9ARAC</name>
<dbReference type="AlphaFoldDB" id="A0AAV6VVL1"/>
<feature type="compositionally biased region" description="Basic and acidic residues" evidence="1">
    <location>
        <begin position="1"/>
        <end position="17"/>
    </location>
</feature>
<proteinExistence type="predicted"/>
<gene>
    <name evidence="2" type="ORF">JTE90_000630</name>
</gene>
<organism evidence="2 3">
    <name type="scientific">Oedothorax gibbosus</name>
    <dbReference type="NCBI Taxonomy" id="931172"/>
    <lineage>
        <taxon>Eukaryota</taxon>
        <taxon>Metazoa</taxon>
        <taxon>Ecdysozoa</taxon>
        <taxon>Arthropoda</taxon>
        <taxon>Chelicerata</taxon>
        <taxon>Arachnida</taxon>
        <taxon>Araneae</taxon>
        <taxon>Araneomorphae</taxon>
        <taxon>Entelegynae</taxon>
        <taxon>Araneoidea</taxon>
        <taxon>Linyphiidae</taxon>
        <taxon>Erigoninae</taxon>
        <taxon>Oedothorax</taxon>
    </lineage>
</organism>
<feature type="region of interest" description="Disordered" evidence="1">
    <location>
        <begin position="1"/>
        <end position="56"/>
    </location>
</feature>
<evidence type="ECO:0000313" key="2">
    <source>
        <dbReference type="EMBL" id="KAG8200557.1"/>
    </source>
</evidence>
<comment type="caution">
    <text evidence="2">The sequence shown here is derived from an EMBL/GenBank/DDBJ whole genome shotgun (WGS) entry which is preliminary data.</text>
</comment>
<dbReference type="Proteomes" id="UP000827092">
    <property type="component" value="Unassembled WGS sequence"/>
</dbReference>
<keyword evidence="3" id="KW-1185">Reference proteome</keyword>
<accession>A0AAV6VVL1</accession>
<reference evidence="2 3" key="1">
    <citation type="journal article" date="2022" name="Nat. Ecol. Evol.">
        <title>A masculinizing supergene underlies an exaggerated male reproductive morph in a spider.</title>
        <authorList>
            <person name="Hendrickx F."/>
            <person name="De Corte Z."/>
            <person name="Sonet G."/>
            <person name="Van Belleghem S.M."/>
            <person name="Kostlbacher S."/>
            <person name="Vangestel C."/>
        </authorList>
    </citation>
    <scope>NUCLEOTIDE SEQUENCE [LARGE SCALE GENOMIC DNA]</scope>
    <source>
        <strain evidence="2">W744_W776</strain>
    </source>
</reference>
<sequence>MLRREDGSRESSKEIGRHKSIGMNHREGSEIHTKKTRKNSLSLQHTPKNDKTLKSRLLPPVPSLMEQHQIHPPLPLLPRIPH</sequence>
<protein>
    <submittedName>
        <fullName evidence="2">Uncharacterized protein</fullName>
    </submittedName>
</protein>
<evidence type="ECO:0000256" key="1">
    <source>
        <dbReference type="SAM" id="MobiDB-lite"/>
    </source>
</evidence>
<feature type="compositionally biased region" description="Basic and acidic residues" evidence="1">
    <location>
        <begin position="24"/>
        <end position="33"/>
    </location>
</feature>
<dbReference type="EMBL" id="JAFNEN010000015">
    <property type="protein sequence ID" value="KAG8200557.1"/>
    <property type="molecule type" value="Genomic_DNA"/>
</dbReference>